<proteinExistence type="predicted"/>
<evidence type="ECO:0000259" key="1">
    <source>
        <dbReference type="Pfam" id="PF01408"/>
    </source>
</evidence>
<organism evidence="3 4">
    <name type="scientific">Thermogutta terrifontis</name>
    <dbReference type="NCBI Taxonomy" id="1331910"/>
    <lineage>
        <taxon>Bacteria</taxon>
        <taxon>Pseudomonadati</taxon>
        <taxon>Planctomycetota</taxon>
        <taxon>Planctomycetia</taxon>
        <taxon>Pirellulales</taxon>
        <taxon>Thermoguttaceae</taxon>
        <taxon>Thermogutta</taxon>
    </lineage>
</organism>
<dbReference type="Pfam" id="PF01408">
    <property type="entry name" value="GFO_IDH_MocA"/>
    <property type="match status" value="1"/>
</dbReference>
<keyword evidence="3" id="KW-0560">Oxidoreductase</keyword>
<dbReference type="GO" id="GO:0050112">
    <property type="term" value="F:inositol 2-dehydrogenase (NAD+) activity"/>
    <property type="evidence" value="ECO:0007669"/>
    <property type="project" value="UniProtKB-EC"/>
</dbReference>
<accession>A0A286RF41</accession>
<dbReference type="KEGG" id="ttf:THTE_1972"/>
<dbReference type="PROSITE" id="PS51318">
    <property type="entry name" value="TAT"/>
    <property type="match status" value="1"/>
</dbReference>
<dbReference type="SUPFAM" id="SSF51735">
    <property type="entry name" value="NAD(P)-binding Rossmann-fold domains"/>
    <property type="match status" value="1"/>
</dbReference>
<dbReference type="InterPro" id="IPR043906">
    <property type="entry name" value="Gfo/Idh/MocA_OxRdtase_bact_C"/>
</dbReference>
<evidence type="ECO:0000259" key="2">
    <source>
        <dbReference type="Pfam" id="PF19051"/>
    </source>
</evidence>
<dbReference type="EMBL" id="CP018477">
    <property type="protein sequence ID" value="ASV74574.1"/>
    <property type="molecule type" value="Genomic_DNA"/>
</dbReference>
<dbReference type="Pfam" id="PF19051">
    <property type="entry name" value="GFO_IDH_MocA_C2"/>
    <property type="match status" value="1"/>
</dbReference>
<dbReference type="OrthoDB" id="9792935at2"/>
<dbReference type="AlphaFoldDB" id="A0A286RF41"/>
<name>A0A286RF41_9BACT</name>
<dbReference type="InterPro" id="IPR036291">
    <property type="entry name" value="NAD(P)-bd_dom_sf"/>
</dbReference>
<evidence type="ECO:0000313" key="3">
    <source>
        <dbReference type="EMBL" id="ASV74574.1"/>
    </source>
</evidence>
<dbReference type="Proteomes" id="UP000215086">
    <property type="component" value="Chromosome"/>
</dbReference>
<dbReference type="Gene3D" id="3.30.360.10">
    <property type="entry name" value="Dihydrodipicolinate Reductase, domain 2"/>
    <property type="match status" value="1"/>
</dbReference>
<dbReference type="GO" id="GO:0000166">
    <property type="term" value="F:nucleotide binding"/>
    <property type="evidence" value="ECO:0007669"/>
    <property type="project" value="InterPro"/>
</dbReference>
<dbReference type="RefSeq" id="WP_095414855.1">
    <property type="nucleotide sequence ID" value="NZ_CP018477.1"/>
</dbReference>
<keyword evidence="4" id="KW-1185">Reference proteome</keyword>
<dbReference type="Gene3D" id="3.40.50.720">
    <property type="entry name" value="NAD(P)-binding Rossmann-like Domain"/>
    <property type="match status" value="1"/>
</dbReference>
<sequence>MKTTRRAFLQSGSVIAAATTIPNFFMKSVHAGVESPLKLGVIGVGWYGMVDARAALKAGGVVISSICDVDSEHLEKSAAELEQLQGTRPKTFKLYQDMLDNSDLDAVIIASPPHWHALHLLAALDRKLHVYCEKPLAYDIRECQALLKAVRDSGRIVQIGFQRRQHASFRQVRDFIKGGDAGDIIQVDAQIHYRAGTKDPTPKDPPPSLDWNLWCGPAPLIPYSEQVGHFNWRLERTTGHGHLVDWGIHLVDATRMILNLMTPHKVAATGGIYKLKGIITTPDTLTAHFEFAEGPLVWRHRLWGAEEYTPEVNNGVFFFGTKATVFVTDNRWVVIPNGKNADRKEYTPATDAGLEHMRDFLTAVREGRQPACPIEEGYRSTVTVKLAMIAYESDSVVHWDEAKGTIVDNPAAEKLLKREYRAPWKHPYSG</sequence>
<feature type="domain" description="Gfo/Idh/MocA-like oxidoreductase bacterial type C-terminal" evidence="2">
    <location>
        <begin position="194"/>
        <end position="425"/>
    </location>
</feature>
<dbReference type="PANTHER" id="PTHR43818">
    <property type="entry name" value="BCDNA.GH03377"/>
    <property type="match status" value="1"/>
</dbReference>
<dbReference type="SUPFAM" id="SSF55347">
    <property type="entry name" value="Glyceraldehyde-3-phosphate dehydrogenase-like, C-terminal domain"/>
    <property type="match status" value="1"/>
</dbReference>
<protein>
    <submittedName>
        <fullName evidence="3">Myo-inositol 2-dehydrogenase</fullName>
        <ecNumber evidence="3">1.1.1.18</ecNumber>
    </submittedName>
</protein>
<reference evidence="3 4" key="1">
    <citation type="journal article" name="Front. Microbiol.">
        <title>Sugar Metabolism of the First Thermophilic Planctomycete Thermogutta terrifontis: Comparative Genomic and Transcriptomic Approaches.</title>
        <authorList>
            <person name="Elcheninov A.G."/>
            <person name="Menzel P."/>
            <person name="Gudbergsdottir S.R."/>
            <person name="Slesarev A.I."/>
            <person name="Kadnikov V.V."/>
            <person name="Krogh A."/>
            <person name="Bonch-Osmolovskaya E.A."/>
            <person name="Peng X."/>
            <person name="Kublanov I.V."/>
        </authorList>
    </citation>
    <scope>NUCLEOTIDE SEQUENCE [LARGE SCALE GENOMIC DNA]</scope>
    <source>
        <strain evidence="3 4">R1</strain>
    </source>
</reference>
<dbReference type="EC" id="1.1.1.18" evidence="3"/>
<evidence type="ECO:0000313" key="4">
    <source>
        <dbReference type="Proteomes" id="UP000215086"/>
    </source>
</evidence>
<dbReference type="PANTHER" id="PTHR43818:SF5">
    <property type="entry name" value="OXIDOREDUCTASE FAMILY PROTEIN"/>
    <property type="match status" value="1"/>
</dbReference>
<dbReference type="InterPro" id="IPR006311">
    <property type="entry name" value="TAT_signal"/>
</dbReference>
<feature type="domain" description="Gfo/Idh/MocA-like oxidoreductase N-terminal" evidence="1">
    <location>
        <begin position="38"/>
        <end position="161"/>
    </location>
</feature>
<dbReference type="InterPro" id="IPR050463">
    <property type="entry name" value="Gfo/Idh/MocA_oxidrdct_glycsds"/>
</dbReference>
<gene>
    <name evidence="3" type="ORF">THTE_1972</name>
</gene>
<dbReference type="InterPro" id="IPR000683">
    <property type="entry name" value="Gfo/Idh/MocA-like_OxRdtase_N"/>
</dbReference>